<evidence type="ECO:0000313" key="1">
    <source>
        <dbReference type="EMBL" id="GAA3194509.1"/>
    </source>
</evidence>
<protein>
    <submittedName>
        <fullName evidence="1">Uncharacterized protein</fullName>
    </submittedName>
</protein>
<proteinExistence type="predicted"/>
<dbReference type="EMBL" id="BAAAUH010000048">
    <property type="protein sequence ID" value="GAA3194509.1"/>
    <property type="molecule type" value="Genomic_DNA"/>
</dbReference>
<accession>A0ABP6PWY6</accession>
<gene>
    <name evidence="1" type="ORF">GCM10010451_50810</name>
</gene>
<reference evidence="2" key="1">
    <citation type="journal article" date="2019" name="Int. J. Syst. Evol. Microbiol.">
        <title>The Global Catalogue of Microorganisms (GCM) 10K type strain sequencing project: providing services to taxonomists for standard genome sequencing and annotation.</title>
        <authorList>
            <consortium name="The Broad Institute Genomics Platform"/>
            <consortium name="The Broad Institute Genome Sequencing Center for Infectious Disease"/>
            <person name="Wu L."/>
            <person name="Ma J."/>
        </authorList>
    </citation>
    <scope>NUCLEOTIDE SEQUENCE [LARGE SCALE GENOMIC DNA]</scope>
    <source>
        <strain evidence="2">JCM 9095</strain>
    </source>
</reference>
<organism evidence="1 2">
    <name type="scientific">Streptomyces virens</name>
    <dbReference type="NCBI Taxonomy" id="285572"/>
    <lineage>
        <taxon>Bacteria</taxon>
        <taxon>Bacillati</taxon>
        <taxon>Actinomycetota</taxon>
        <taxon>Actinomycetes</taxon>
        <taxon>Kitasatosporales</taxon>
        <taxon>Streptomycetaceae</taxon>
        <taxon>Streptomyces</taxon>
    </lineage>
</organism>
<name>A0ABP6PWY6_9ACTN</name>
<evidence type="ECO:0000313" key="2">
    <source>
        <dbReference type="Proteomes" id="UP001501866"/>
    </source>
</evidence>
<dbReference type="Proteomes" id="UP001501866">
    <property type="component" value="Unassembled WGS sequence"/>
</dbReference>
<keyword evidence="2" id="KW-1185">Reference proteome</keyword>
<comment type="caution">
    <text evidence="1">The sequence shown here is derived from an EMBL/GenBank/DDBJ whole genome shotgun (WGS) entry which is preliminary data.</text>
</comment>
<sequence>MPEVEIGDGDIRMLCLLSYIDPKSTTGLEPATLRSKKYPLPAHRAPSRAAPPEIKSAAAWIRSQRRSRRPRTGRCMKLWCPEIEAGGTDKVL</sequence>